<dbReference type="SUPFAM" id="SSF68912">
    <property type="entry name" value="Rho N-terminal domain-like"/>
    <property type="match status" value="1"/>
</dbReference>
<dbReference type="RefSeq" id="WP_127015854.1">
    <property type="nucleotide sequence ID" value="NZ_CP016379.1"/>
</dbReference>
<protein>
    <recommendedName>
        <fullName evidence="2">Rho termination factor-like N-terminal domain-containing protein</fullName>
    </recommendedName>
</protein>
<gene>
    <name evidence="3" type="ORF">BBF96_03485</name>
</gene>
<dbReference type="InterPro" id="IPR036269">
    <property type="entry name" value="Rho_N_sf"/>
</dbReference>
<evidence type="ECO:0000259" key="2">
    <source>
        <dbReference type="SMART" id="SM00959"/>
    </source>
</evidence>
<proteinExistence type="predicted"/>
<evidence type="ECO:0000256" key="1">
    <source>
        <dbReference type="SAM" id="Coils"/>
    </source>
</evidence>
<dbReference type="KEGG" id="aft:BBF96_03485"/>
<dbReference type="GO" id="GO:0006353">
    <property type="term" value="P:DNA-templated transcription termination"/>
    <property type="evidence" value="ECO:0007669"/>
    <property type="project" value="InterPro"/>
</dbReference>
<dbReference type="EMBL" id="CP016379">
    <property type="protein sequence ID" value="AZR72525.1"/>
    <property type="molecule type" value="Genomic_DNA"/>
</dbReference>
<accession>A0A3Q9HP92</accession>
<dbReference type="Pfam" id="PF07498">
    <property type="entry name" value="Rho_N"/>
    <property type="match status" value="1"/>
</dbReference>
<dbReference type="Proteomes" id="UP000267250">
    <property type="component" value="Chromosome"/>
</dbReference>
<evidence type="ECO:0000313" key="4">
    <source>
        <dbReference type="Proteomes" id="UP000267250"/>
    </source>
</evidence>
<name>A0A3Q9HP92_9FIRM</name>
<sequence length="146" mass="16302">MNEIQEIKLLRQYGRDPETGKPYPIGKVLKVGKDIPKSEVERILRLKAGIPYKSTAGLMPIEDHEAKVKALREKVLKEKKEKQEIKDLLIKVLKKADLSNVHVPELKEVATLLGVEGLGNAKKDQIIAAIQEALGVSEQSEDSEEQ</sequence>
<feature type="coiled-coil region" evidence="1">
    <location>
        <begin position="61"/>
        <end position="88"/>
    </location>
</feature>
<dbReference type="InterPro" id="IPR011112">
    <property type="entry name" value="Rho-like_N"/>
</dbReference>
<keyword evidence="4" id="KW-1185">Reference proteome</keyword>
<dbReference type="AlphaFoldDB" id="A0A3Q9HP92"/>
<feature type="domain" description="Rho termination factor-like N-terminal" evidence="2">
    <location>
        <begin position="97"/>
        <end position="139"/>
    </location>
</feature>
<reference evidence="3 4" key="1">
    <citation type="submission" date="2016-07" db="EMBL/GenBank/DDBJ databases">
        <title>Genome and transcriptome analysis of iron-reducing fermentative bacteria Anoxybacter fermentans.</title>
        <authorList>
            <person name="Zeng X."/>
            <person name="Shao Z."/>
        </authorList>
    </citation>
    <scope>NUCLEOTIDE SEQUENCE [LARGE SCALE GENOMIC DNA]</scope>
    <source>
        <strain evidence="3 4">DY22613</strain>
    </source>
</reference>
<organism evidence="3 4">
    <name type="scientific">Anoxybacter fermentans</name>
    <dbReference type="NCBI Taxonomy" id="1323375"/>
    <lineage>
        <taxon>Bacteria</taxon>
        <taxon>Bacillati</taxon>
        <taxon>Bacillota</taxon>
        <taxon>Clostridia</taxon>
        <taxon>Halanaerobiales</taxon>
        <taxon>Anoxybacter</taxon>
    </lineage>
</organism>
<dbReference type="SMART" id="SM00959">
    <property type="entry name" value="Rho_N"/>
    <property type="match status" value="1"/>
</dbReference>
<keyword evidence="1" id="KW-0175">Coiled coil</keyword>
<evidence type="ECO:0000313" key="3">
    <source>
        <dbReference type="EMBL" id="AZR72525.1"/>
    </source>
</evidence>